<accession>A0A6J4SYU1</accession>
<proteinExistence type="predicted"/>
<feature type="region of interest" description="Disordered" evidence="1">
    <location>
        <begin position="56"/>
        <end position="77"/>
    </location>
</feature>
<dbReference type="EMBL" id="CADCVP010000254">
    <property type="protein sequence ID" value="CAA9508751.1"/>
    <property type="molecule type" value="Genomic_DNA"/>
</dbReference>
<name>A0A6J4SYU1_9ACTN</name>
<feature type="compositionally biased region" description="Low complexity" evidence="1">
    <location>
        <begin position="56"/>
        <end position="65"/>
    </location>
</feature>
<gene>
    <name evidence="2" type="ORF">AVDCRST_MAG69-2358</name>
</gene>
<dbReference type="AlphaFoldDB" id="A0A6J4SYU1"/>
<feature type="non-terminal residue" evidence="2">
    <location>
        <position position="77"/>
    </location>
</feature>
<organism evidence="2">
    <name type="scientific">uncultured Solirubrobacteraceae bacterium</name>
    <dbReference type="NCBI Taxonomy" id="1162706"/>
    <lineage>
        <taxon>Bacteria</taxon>
        <taxon>Bacillati</taxon>
        <taxon>Actinomycetota</taxon>
        <taxon>Thermoleophilia</taxon>
        <taxon>Solirubrobacterales</taxon>
        <taxon>Solirubrobacteraceae</taxon>
        <taxon>environmental samples</taxon>
    </lineage>
</organism>
<evidence type="ECO:0000313" key="2">
    <source>
        <dbReference type="EMBL" id="CAA9508751.1"/>
    </source>
</evidence>
<feature type="non-terminal residue" evidence="2">
    <location>
        <position position="1"/>
    </location>
</feature>
<reference evidence="2" key="1">
    <citation type="submission" date="2020-02" db="EMBL/GenBank/DDBJ databases">
        <authorList>
            <person name="Meier V. D."/>
        </authorList>
    </citation>
    <scope>NUCLEOTIDE SEQUENCE</scope>
    <source>
        <strain evidence="2">AVDCRST_MAG69</strain>
    </source>
</reference>
<sequence>WRAARYVGTSTTRRWRSAWAAWRTRSTPSNAQSMLSHPIARTAAARSSAMAMRRAARRTVAPTARPSRDTAKWPTAR</sequence>
<evidence type="ECO:0000256" key="1">
    <source>
        <dbReference type="SAM" id="MobiDB-lite"/>
    </source>
</evidence>
<protein>
    <submittedName>
        <fullName evidence="2">Uncharacterized protein</fullName>
    </submittedName>
</protein>